<keyword evidence="3 7" id="KW-0812">Transmembrane</keyword>
<evidence type="ECO:0000256" key="2">
    <source>
        <dbReference type="ARBA" id="ARBA00022475"/>
    </source>
</evidence>
<accession>A0ABS9YJ72</accession>
<reference evidence="8" key="1">
    <citation type="submission" date="2022-03" db="EMBL/GenBank/DDBJ databases">
        <title>Streptomyces 7R015 and 7R016 isolated from Barleria lupulina in Thailand.</title>
        <authorList>
            <person name="Kanchanasin P."/>
            <person name="Phongsopitanun W."/>
            <person name="Tanasupawat S."/>
        </authorList>
    </citation>
    <scope>NUCLEOTIDE SEQUENCE</scope>
    <source>
        <strain evidence="8">7R015</strain>
    </source>
</reference>
<dbReference type="InterPro" id="IPR036259">
    <property type="entry name" value="MFS_trans_sf"/>
</dbReference>
<gene>
    <name evidence="8" type="ORF">MQP27_39805</name>
</gene>
<dbReference type="Pfam" id="PF07690">
    <property type="entry name" value="MFS_1"/>
    <property type="match status" value="1"/>
</dbReference>
<feature type="transmembrane region" description="Helical" evidence="7">
    <location>
        <begin position="407"/>
        <end position="425"/>
    </location>
</feature>
<dbReference type="Gene3D" id="1.20.1250.20">
    <property type="entry name" value="MFS general substrate transporter like domains"/>
    <property type="match status" value="2"/>
</dbReference>
<feature type="compositionally biased region" description="Gly residues" evidence="6">
    <location>
        <begin position="221"/>
        <end position="231"/>
    </location>
</feature>
<feature type="transmembrane region" description="Helical" evidence="7">
    <location>
        <begin position="51"/>
        <end position="72"/>
    </location>
</feature>
<feature type="transmembrane region" description="Helical" evidence="7">
    <location>
        <begin position="500"/>
        <end position="523"/>
    </location>
</feature>
<comment type="caution">
    <text evidence="8">The sequence shown here is derived from an EMBL/GenBank/DDBJ whole genome shotgun (WGS) entry which is preliminary data.</text>
</comment>
<feature type="transmembrane region" description="Helical" evidence="7">
    <location>
        <begin position="375"/>
        <end position="401"/>
    </location>
</feature>
<organism evidence="8 9">
    <name type="scientific">Streptomyces cylindrosporus</name>
    <dbReference type="NCBI Taxonomy" id="2927583"/>
    <lineage>
        <taxon>Bacteria</taxon>
        <taxon>Bacillati</taxon>
        <taxon>Actinomycetota</taxon>
        <taxon>Actinomycetes</taxon>
        <taxon>Kitasatosporales</taxon>
        <taxon>Streptomycetaceae</taxon>
        <taxon>Streptomyces</taxon>
    </lineage>
</organism>
<feature type="transmembrane region" description="Helical" evidence="7">
    <location>
        <begin position="437"/>
        <end position="454"/>
    </location>
</feature>
<evidence type="ECO:0000256" key="3">
    <source>
        <dbReference type="ARBA" id="ARBA00022692"/>
    </source>
</evidence>
<comment type="subcellular location">
    <subcellularLocation>
        <location evidence="1">Cell membrane</location>
        <topology evidence="1">Multi-pass membrane protein</topology>
    </subcellularLocation>
</comment>
<feature type="transmembrane region" description="Helical" evidence="7">
    <location>
        <begin position="529"/>
        <end position="546"/>
    </location>
</feature>
<dbReference type="Proteomes" id="UP001165269">
    <property type="component" value="Unassembled WGS sequence"/>
</dbReference>
<evidence type="ECO:0000313" key="9">
    <source>
        <dbReference type="Proteomes" id="UP001165269"/>
    </source>
</evidence>
<feature type="region of interest" description="Disordered" evidence="6">
    <location>
        <begin position="199"/>
        <end position="355"/>
    </location>
</feature>
<feature type="compositionally biased region" description="Low complexity" evidence="6">
    <location>
        <begin position="232"/>
        <end position="242"/>
    </location>
</feature>
<evidence type="ECO:0000256" key="6">
    <source>
        <dbReference type="SAM" id="MobiDB-lite"/>
    </source>
</evidence>
<keyword evidence="5 7" id="KW-0472">Membrane</keyword>
<keyword evidence="2" id="KW-1003">Cell membrane</keyword>
<dbReference type="PANTHER" id="PTHR23513:SF6">
    <property type="entry name" value="MAJOR FACILITATOR SUPERFAMILY ASSOCIATED DOMAIN-CONTAINING PROTEIN"/>
    <property type="match status" value="1"/>
</dbReference>
<keyword evidence="9" id="KW-1185">Reference proteome</keyword>
<protein>
    <submittedName>
        <fullName evidence="8">MFS transporter</fullName>
    </submittedName>
</protein>
<evidence type="ECO:0000256" key="5">
    <source>
        <dbReference type="ARBA" id="ARBA00023136"/>
    </source>
</evidence>
<evidence type="ECO:0000256" key="7">
    <source>
        <dbReference type="SAM" id="Phobius"/>
    </source>
</evidence>
<feature type="compositionally biased region" description="Gly residues" evidence="6">
    <location>
        <begin position="333"/>
        <end position="344"/>
    </location>
</feature>
<dbReference type="InterPro" id="IPR011701">
    <property type="entry name" value="MFS"/>
</dbReference>
<dbReference type="EMBL" id="JALDAY010000014">
    <property type="protein sequence ID" value="MCI3277230.1"/>
    <property type="molecule type" value="Genomic_DNA"/>
</dbReference>
<name>A0ABS9YJ72_9ACTN</name>
<feature type="transmembrane region" description="Helical" evidence="7">
    <location>
        <begin position="93"/>
        <end position="119"/>
    </location>
</feature>
<evidence type="ECO:0000256" key="4">
    <source>
        <dbReference type="ARBA" id="ARBA00022989"/>
    </source>
</evidence>
<keyword evidence="4 7" id="KW-1133">Transmembrane helix</keyword>
<evidence type="ECO:0000256" key="1">
    <source>
        <dbReference type="ARBA" id="ARBA00004651"/>
    </source>
</evidence>
<dbReference type="CDD" id="cd06173">
    <property type="entry name" value="MFS_MefA_like"/>
    <property type="match status" value="1"/>
</dbReference>
<dbReference type="SUPFAM" id="SSF103473">
    <property type="entry name" value="MFS general substrate transporter"/>
    <property type="match status" value="1"/>
</dbReference>
<sequence>MVGVESAGVRESAWRGGFGRLWTAAVVSRFGDALRGAALPLLAASLTDRPLLIASVTACGYLPWIVFGLLGGAVADRVDQRRAMWTVDAVRGLLVAAFAVTVALGHASIALLIALAFALTTLQTLFDNAATALLPALVDRSELGSANARLMTGQQIAGGLLGAPVVPLLIAVGASIPFATDAATFLVAAALVASLRPTPTPGSAPGSTADTHGLGPAEGTRGLGPVGGTRGSGSARGTRSPGLAGGTRGLGSTDGTCGPGQVGGARSPGLAGGTRGLGPADGTRSQGSADGARGPGLTGSTRSPGLAGGTRGSGSADGARSPGSADGARSPGRTGGIPGQGSTGGRRSPRSAGSTLRREIADGMRALWRDRDLRGLCAATALCNVGMGALIATLVILVTGWLDAGTAGYAAATTAYTVGGLAGGAGNRRIVARLGPARSVLLAGSVQIGALVVMGSVRSLAATVAALAVFGFMGMVWNVNTTTLMQQRTPAELLGRVSSAFRTLAVAGAPLGALLGGAVATAWGLNTPALLTAAFFVLSVLALIPGRKPDVPVVAPDDDATTAHAPR</sequence>
<feature type="transmembrane region" description="Helical" evidence="7">
    <location>
        <begin position="460"/>
        <end position="479"/>
    </location>
</feature>
<dbReference type="PANTHER" id="PTHR23513">
    <property type="entry name" value="INTEGRAL MEMBRANE EFFLUX PROTEIN-RELATED"/>
    <property type="match status" value="1"/>
</dbReference>
<proteinExistence type="predicted"/>
<evidence type="ECO:0000313" key="8">
    <source>
        <dbReference type="EMBL" id="MCI3277230.1"/>
    </source>
</evidence>